<comment type="cofactor">
    <cofactor evidence="10">
        <name>Zn(2+)</name>
        <dbReference type="ChEBI" id="CHEBI:29105"/>
    </cofactor>
    <text evidence="10">Binds 1 zinc ion per subunit.</text>
</comment>
<dbReference type="InterPro" id="IPR014729">
    <property type="entry name" value="Rossmann-like_a/b/a_fold"/>
</dbReference>
<dbReference type="InterPro" id="IPR001412">
    <property type="entry name" value="aa-tRNA-synth_I_CS"/>
</dbReference>
<evidence type="ECO:0000259" key="11">
    <source>
        <dbReference type="Pfam" id="PF00749"/>
    </source>
</evidence>
<accession>C6HWZ3</accession>
<name>C6HWZ3_9BACT</name>
<dbReference type="NCBIfam" id="TIGR00464">
    <property type="entry name" value="gltX_bact"/>
    <property type="match status" value="1"/>
</dbReference>
<dbReference type="PANTHER" id="PTHR43311">
    <property type="entry name" value="GLUTAMATE--TRNA LIGASE"/>
    <property type="match status" value="1"/>
</dbReference>
<dbReference type="CDD" id="cd00808">
    <property type="entry name" value="GluRS_core"/>
    <property type="match status" value="1"/>
</dbReference>
<dbReference type="Pfam" id="PF00749">
    <property type="entry name" value="tRNA-synt_1c"/>
    <property type="match status" value="1"/>
</dbReference>
<sequence>MNSQNISPIRVRFAPSPTGNLHLGGARTALFNFLFARHHKGTFLLRIEDTDRERSTDEAIAAILDGMRWLDLSWDEGPIYQTSRLERYREMALKLLDHGHAYRCSCTPDELEERRKEAQAKGLPPRYDGRCRDRHISPDVPHVIRFRNPSEQTIAFNDLIRGPLSFDGNLLDDLVILRTDGMPTYNFAVVVDDADMKISHVIRGDDHINNTPRQIAIFRALGADIPMFAHLPMIFGSDRTKLSKRHGATSVMAYREMGYLPHALANYLVRLGWSHKDQEIFSREELVDFFDLDHVGSSPSVFNPEKLLWLNAHYIKNSADSDLSPLVFELLPSLEDPLPQTSDLSYRANVVAALKGRARTLVELAESARPFFDRHLTIDPAAREKALVPESLPILESLLTAMGSLQEWNTDSLKNVFSQIGEAQNRKMSDLAQPVRVALTGKTVSPGIFEVLLLLGRDISLARIAEAHSEIRKAQALTSQGSSPSLGKDHS</sequence>
<organism evidence="13 14">
    <name type="scientific">Leptospirillum ferrodiazotrophum</name>
    <dbReference type="NCBI Taxonomy" id="412449"/>
    <lineage>
        <taxon>Bacteria</taxon>
        <taxon>Pseudomonadati</taxon>
        <taxon>Nitrospirota</taxon>
        <taxon>Nitrospiria</taxon>
        <taxon>Nitrospirales</taxon>
        <taxon>Nitrospiraceae</taxon>
        <taxon>Leptospirillum</taxon>
    </lineage>
</organism>
<keyword evidence="6 10" id="KW-0547">Nucleotide-binding</keyword>
<dbReference type="GO" id="GO:0004818">
    <property type="term" value="F:glutamate-tRNA ligase activity"/>
    <property type="evidence" value="ECO:0007669"/>
    <property type="project" value="UniProtKB-UniRule"/>
</dbReference>
<feature type="binding site" evidence="10">
    <location>
        <position position="244"/>
    </location>
    <ligand>
        <name>ATP</name>
        <dbReference type="ChEBI" id="CHEBI:30616"/>
    </ligand>
</feature>
<dbReference type="SUPFAM" id="SSF52374">
    <property type="entry name" value="Nucleotidylyl transferase"/>
    <property type="match status" value="1"/>
</dbReference>
<protein>
    <recommendedName>
        <fullName evidence="10">Glutamate--tRNA ligase</fullName>
        <ecNumber evidence="10">6.1.1.17</ecNumber>
    </recommendedName>
    <alternativeName>
        <fullName evidence="10">Glutamyl-tRNA synthetase</fullName>
        <shortName evidence="10">GluRS</shortName>
    </alternativeName>
</protein>
<dbReference type="FunFam" id="3.40.50.620:FF:000007">
    <property type="entry name" value="Glutamate--tRNA ligase"/>
    <property type="match status" value="1"/>
</dbReference>
<dbReference type="InterPro" id="IPR004527">
    <property type="entry name" value="Glu-tRNA-ligase_bac/mito"/>
</dbReference>
<dbReference type="GO" id="GO:0005524">
    <property type="term" value="F:ATP binding"/>
    <property type="evidence" value="ECO:0007669"/>
    <property type="project" value="UniProtKB-UniRule"/>
</dbReference>
<feature type="domain" description="Glutamyl/glutaminyl-tRNA synthetase class Ib catalytic" evidence="11">
    <location>
        <begin position="9"/>
        <end position="309"/>
    </location>
</feature>
<dbReference type="PRINTS" id="PR00987">
    <property type="entry name" value="TRNASYNTHGLU"/>
</dbReference>
<dbReference type="Pfam" id="PF19269">
    <property type="entry name" value="Anticodon_2"/>
    <property type="match status" value="1"/>
</dbReference>
<dbReference type="GO" id="GO:0005829">
    <property type="term" value="C:cytosol"/>
    <property type="evidence" value="ECO:0007669"/>
    <property type="project" value="TreeGrafter"/>
</dbReference>
<dbReference type="EC" id="6.1.1.17" evidence="10"/>
<comment type="catalytic activity">
    <reaction evidence="10">
        <text>tRNA(Glu) + L-glutamate + ATP = L-glutamyl-tRNA(Glu) + AMP + diphosphate</text>
        <dbReference type="Rhea" id="RHEA:23540"/>
        <dbReference type="Rhea" id="RHEA-COMP:9663"/>
        <dbReference type="Rhea" id="RHEA-COMP:9680"/>
        <dbReference type="ChEBI" id="CHEBI:29985"/>
        <dbReference type="ChEBI" id="CHEBI:30616"/>
        <dbReference type="ChEBI" id="CHEBI:33019"/>
        <dbReference type="ChEBI" id="CHEBI:78442"/>
        <dbReference type="ChEBI" id="CHEBI:78520"/>
        <dbReference type="ChEBI" id="CHEBI:456215"/>
        <dbReference type="EC" id="6.1.1.17"/>
    </reaction>
</comment>
<keyword evidence="7 10" id="KW-0067">ATP-binding</keyword>
<evidence type="ECO:0000256" key="8">
    <source>
        <dbReference type="ARBA" id="ARBA00022917"/>
    </source>
</evidence>
<evidence type="ECO:0000256" key="9">
    <source>
        <dbReference type="ARBA" id="ARBA00023146"/>
    </source>
</evidence>
<keyword evidence="10" id="KW-0479">Metal-binding</keyword>
<evidence type="ECO:0000256" key="2">
    <source>
        <dbReference type="ARBA" id="ARBA00007894"/>
    </source>
</evidence>
<dbReference type="GO" id="GO:0000049">
    <property type="term" value="F:tRNA binding"/>
    <property type="evidence" value="ECO:0007669"/>
    <property type="project" value="InterPro"/>
</dbReference>
<feature type="binding site" evidence="10">
    <location>
        <position position="104"/>
    </location>
    <ligand>
        <name>Zn(2+)</name>
        <dbReference type="ChEBI" id="CHEBI:29105"/>
    </ligand>
</feature>
<dbReference type="EMBL" id="GG693872">
    <property type="protein sequence ID" value="EES52878.1"/>
    <property type="molecule type" value="Genomic_DNA"/>
</dbReference>
<dbReference type="GO" id="GO:0008270">
    <property type="term" value="F:zinc ion binding"/>
    <property type="evidence" value="ECO:0007669"/>
    <property type="project" value="UniProtKB-UniRule"/>
</dbReference>
<evidence type="ECO:0000256" key="4">
    <source>
        <dbReference type="ARBA" id="ARBA00022490"/>
    </source>
</evidence>
<proteinExistence type="inferred from homology"/>
<feature type="binding site" evidence="10">
    <location>
        <position position="106"/>
    </location>
    <ligand>
        <name>Zn(2+)</name>
        <dbReference type="ChEBI" id="CHEBI:29105"/>
    </ligand>
</feature>
<dbReference type="InterPro" id="IPR020058">
    <property type="entry name" value="Glu/Gln-tRNA-synth_Ib_cat-dom"/>
</dbReference>
<comment type="subunit">
    <text evidence="3 10">Monomer.</text>
</comment>
<dbReference type="GO" id="GO:0006424">
    <property type="term" value="P:glutamyl-tRNA aminoacylation"/>
    <property type="evidence" value="ECO:0007669"/>
    <property type="project" value="UniProtKB-UniRule"/>
</dbReference>
<dbReference type="Proteomes" id="UP000009374">
    <property type="component" value="Unassembled WGS sequence"/>
</dbReference>
<dbReference type="InterPro" id="IPR033910">
    <property type="entry name" value="GluRS_core"/>
</dbReference>
<dbReference type="Gene3D" id="1.10.10.350">
    <property type="match status" value="1"/>
</dbReference>
<evidence type="ECO:0000256" key="3">
    <source>
        <dbReference type="ARBA" id="ARBA00011245"/>
    </source>
</evidence>
<dbReference type="InterPro" id="IPR000924">
    <property type="entry name" value="Glu/Gln-tRNA-synth"/>
</dbReference>
<feature type="domain" description="Aminoacyl-tRNA synthetase class I anticodon-binding" evidence="12">
    <location>
        <begin position="340"/>
        <end position="467"/>
    </location>
</feature>
<keyword evidence="14" id="KW-1185">Reference proteome</keyword>
<evidence type="ECO:0000313" key="13">
    <source>
        <dbReference type="EMBL" id="EES52878.1"/>
    </source>
</evidence>
<evidence type="ECO:0000256" key="5">
    <source>
        <dbReference type="ARBA" id="ARBA00022598"/>
    </source>
</evidence>
<keyword evidence="10" id="KW-0862">Zinc</keyword>
<dbReference type="InterPro" id="IPR020751">
    <property type="entry name" value="aa-tRNA-synth_I_codon-bd_sub2"/>
</dbReference>
<feature type="short sequence motif" description="'KMSKS' region" evidence="10">
    <location>
        <begin position="241"/>
        <end position="245"/>
    </location>
</feature>
<evidence type="ECO:0000259" key="12">
    <source>
        <dbReference type="Pfam" id="PF19269"/>
    </source>
</evidence>
<evidence type="ECO:0000256" key="6">
    <source>
        <dbReference type="ARBA" id="ARBA00022741"/>
    </source>
</evidence>
<feature type="short sequence motif" description="'HIGH' region" evidence="10">
    <location>
        <begin position="15"/>
        <end position="25"/>
    </location>
</feature>
<evidence type="ECO:0000256" key="1">
    <source>
        <dbReference type="ARBA" id="ARBA00004496"/>
    </source>
</evidence>
<evidence type="ECO:0000256" key="7">
    <source>
        <dbReference type="ARBA" id="ARBA00022840"/>
    </source>
</evidence>
<keyword evidence="5 10" id="KW-0436">Ligase</keyword>
<keyword evidence="4 10" id="KW-0963">Cytoplasm</keyword>
<reference evidence="13 14" key="1">
    <citation type="journal article" date="2009" name="Appl. Environ. Microbiol.">
        <title>Community genomic and proteomic analyses of chemoautotrophic iron-oxidizing "Leptospirillum rubarum" (Group II) and "Leptospirillum ferrodiazotrophum" (Group III) bacteria in acid mine drainage biofilms.</title>
        <authorList>
            <person name="Goltsman D.S."/>
            <person name="Denef V.J."/>
            <person name="Singer S.W."/>
            <person name="VerBerkmoes N.C."/>
            <person name="Lefsrud M."/>
            <person name="Mueller R.S."/>
            <person name="Dick G.J."/>
            <person name="Sun C.L."/>
            <person name="Wheeler K.E."/>
            <person name="Zemla A."/>
            <person name="Baker B.J."/>
            <person name="Hauser L."/>
            <person name="Land M."/>
            <person name="Shah M.B."/>
            <person name="Thelen M.P."/>
            <person name="Hettich R.L."/>
            <person name="Banfield J.F."/>
        </authorList>
    </citation>
    <scope>NUCLEOTIDE SEQUENCE [LARGE SCALE GENOMIC DNA]</scope>
</reference>
<feature type="binding site" evidence="10">
    <location>
        <position position="133"/>
    </location>
    <ligand>
        <name>Zn(2+)</name>
        <dbReference type="ChEBI" id="CHEBI:29105"/>
    </ligand>
</feature>
<keyword evidence="9 10" id="KW-0030">Aminoacyl-tRNA synthetase</keyword>
<dbReference type="AlphaFoldDB" id="C6HWZ3"/>
<feature type="binding site" evidence="10">
    <location>
        <position position="131"/>
    </location>
    <ligand>
        <name>Zn(2+)</name>
        <dbReference type="ChEBI" id="CHEBI:29105"/>
    </ligand>
</feature>
<evidence type="ECO:0000313" key="14">
    <source>
        <dbReference type="Proteomes" id="UP000009374"/>
    </source>
</evidence>
<comment type="subcellular location">
    <subcellularLocation>
        <location evidence="1 10">Cytoplasm</location>
    </subcellularLocation>
</comment>
<keyword evidence="8 10" id="KW-0648">Protein biosynthesis</keyword>
<comment type="function">
    <text evidence="10">Catalyzes the attachment of glutamate to tRNA(Glu) in a two-step reaction: glutamate is first activated by ATP to form Glu-AMP and then transferred to the acceptor end of tRNA(Glu).</text>
</comment>
<dbReference type="SUPFAM" id="SSF48163">
    <property type="entry name" value="An anticodon-binding domain of class I aminoacyl-tRNA synthetases"/>
    <property type="match status" value="1"/>
</dbReference>
<dbReference type="InterPro" id="IPR049940">
    <property type="entry name" value="GluQ/Sye"/>
</dbReference>
<dbReference type="PROSITE" id="PS00178">
    <property type="entry name" value="AA_TRNA_LIGASE_I"/>
    <property type="match status" value="1"/>
</dbReference>
<gene>
    <name evidence="10" type="primary">gltX</name>
    <name evidence="13" type="ORF">UBAL3_90980011</name>
</gene>
<dbReference type="InterPro" id="IPR008925">
    <property type="entry name" value="aa_tRNA-synth_I_cd-bd_sf"/>
</dbReference>
<dbReference type="PANTHER" id="PTHR43311:SF2">
    <property type="entry name" value="GLUTAMATE--TRNA LIGASE, MITOCHONDRIAL-RELATED"/>
    <property type="match status" value="1"/>
</dbReference>
<dbReference type="InterPro" id="IPR045462">
    <property type="entry name" value="aa-tRNA-synth_I_cd-bd"/>
</dbReference>
<evidence type="ECO:0000256" key="10">
    <source>
        <dbReference type="HAMAP-Rule" id="MF_00022"/>
    </source>
</evidence>
<comment type="similarity">
    <text evidence="2 10">Belongs to the class-I aminoacyl-tRNA synthetase family. Glutamate--tRNA ligase type 1 subfamily.</text>
</comment>
<dbReference type="Gene3D" id="3.40.50.620">
    <property type="entry name" value="HUPs"/>
    <property type="match status" value="1"/>
</dbReference>
<dbReference type="HAMAP" id="MF_00022">
    <property type="entry name" value="Glu_tRNA_synth_type1"/>
    <property type="match status" value="1"/>
</dbReference>